<accession>A0A8C6U4P5</accession>
<feature type="compositionally biased region" description="Basic residues" evidence="6">
    <location>
        <begin position="85"/>
        <end position="103"/>
    </location>
</feature>
<evidence type="ECO:0000313" key="8">
    <source>
        <dbReference type="Ensembl" id="ENSNMLP00000029629.1"/>
    </source>
</evidence>
<evidence type="ECO:0000256" key="4">
    <source>
        <dbReference type="ARBA" id="ARBA00022833"/>
    </source>
</evidence>
<reference evidence="8" key="1">
    <citation type="submission" date="2025-08" db="UniProtKB">
        <authorList>
            <consortium name="Ensembl"/>
        </authorList>
    </citation>
    <scope>IDENTIFICATION</scope>
</reference>
<evidence type="ECO:0000256" key="2">
    <source>
        <dbReference type="ARBA" id="ARBA00022723"/>
    </source>
</evidence>
<evidence type="ECO:0000256" key="5">
    <source>
        <dbReference type="ARBA" id="ARBA00023242"/>
    </source>
</evidence>
<dbReference type="GO" id="GO:0045893">
    <property type="term" value="P:positive regulation of DNA-templated transcription"/>
    <property type="evidence" value="ECO:0007669"/>
    <property type="project" value="TreeGrafter"/>
</dbReference>
<dbReference type="InterPro" id="IPR019787">
    <property type="entry name" value="Znf_PHD-finger"/>
</dbReference>
<dbReference type="PANTHER" id="PTHR46174:SF1">
    <property type="entry name" value="CXXC-TYPE ZINC FINGER PROTEIN 1"/>
    <property type="match status" value="1"/>
</dbReference>
<dbReference type="GO" id="GO:0048188">
    <property type="term" value="C:Set1C/COMPASS complex"/>
    <property type="evidence" value="ECO:0007669"/>
    <property type="project" value="InterPro"/>
</dbReference>
<comment type="subcellular location">
    <subcellularLocation>
        <location evidence="1">Nucleus</location>
    </subcellularLocation>
</comment>
<dbReference type="InterPro" id="IPR037869">
    <property type="entry name" value="Spp1/CFP1"/>
</dbReference>
<dbReference type="InterPro" id="IPR011011">
    <property type="entry name" value="Znf_FYVE_PHD"/>
</dbReference>
<evidence type="ECO:0000256" key="1">
    <source>
        <dbReference type="ARBA" id="ARBA00004123"/>
    </source>
</evidence>
<dbReference type="Pfam" id="PF00628">
    <property type="entry name" value="PHD"/>
    <property type="match status" value="1"/>
</dbReference>
<dbReference type="AlphaFoldDB" id="A0A8C6U4P5"/>
<protein>
    <recommendedName>
        <fullName evidence="7">Zinc finger PHD-type domain-containing protein</fullName>
    </recommendedName>
</protein>
<dbReference type="InterPro" id="IPR013083">
    <property type="entry name" value="Znf_RING/FYVE/PHD"/>
</dbReference>
<feature type="region of interest" description="Disordered" evidence="6">
    <location>
        <begin position="1"/>
        <end position="194"/>
    </location>
</feature>
<reference evidence="8" key="2">
    <citation type="submission" date="2025-09" db="UniProtKB">
        <authorList>
            <consortium name="Ensembl"/>
        </authorList>
    </citation>
    <scope>IDENTIFICATION</scope>
</reference>
<feature type="compositionally biased region" description="Polar residues" evidence="6">
    <location>
        <begin position="57"/>
        <end position="66"/>
    </location>
</feature>
<dbReference type="SUPFAM" id="SSF57903">
    <property type="entry name" value="FYVE/PHD zinc finger"/>
    <property type="match status" value="1"/>
</dbReference>
<feature type="region of interest" description="Disordered" evidence="6">
    <location>
        <begin position="369"/>
        <end position="400"/>
    </location>
</feature>
<keyword evidence="5" id="KW-0539">Nucleus</keyword>
<feature type="compositionally biased region" description="Acidic residues" evidence="6">
    <location>
        <begin position="369"/>
        <end position="383"/>
    </location>
</feature>
<dbReference type="InterPro" id="IPR001965">
    <property type="entry name" value="Znf_PHD"/>
</dbReference>
<proteinExistence type="predicted"/>
<keyword evidence="3" id="KW-0863">Zinc-finger</keyword>
<evidence type="ECO:0000256" key="3">
    <source>
        <dbReference type="ARBA" id="ARBA00022771"/>
    </source>
</evidence>
<feature type="compositionally biased region" description="Basic and acidic residues" evidence="6">
    <location>
        <begin position="73"/>
        <end position="84"/>
    </location>
</feature>
<evidence type="ECO:0000313" key="9">
    <source>
        <dbReference type="Proteomes" id="UP000694523"/>
    </source>
</evidence>
<evidence type="ECO:0000256" key="6">
    <source>
        <dbReference type="SAM" id="MobiDB-lite"/>
    </source>
</evidence>
<dbReference type="SMART" id="SM00249">
    <property type="entry name" value="PHD"/>
    <property type="match status" value="1"/>
</dbReference>
<keyword evidence="4" id="KW-0862">Zinc</keyword>
<evidence type="ECO:0000259" key="7">
    <source>
        <dbReference type="SMART" id="SM00249"/>
    </source>
</evidence>
<keyword evidence="9" id="KW-1185">Reference proteome</keyword>
<dbReference type="Gene3D" id="3.30.40.10">
    <property type="entry name" value="Zinc/RING finger domain, C3HC4 (zinc finger)"/>
    <property type="match status" value="1"/>
</dbReference>
<dbReference type="Ensembl" id="ENSNMLT00000033055.1">
    <property type="protein sequence ID" value="ENSNMLP00000029629.1"/>
    <property type="gene ID" value="ENSNMLG00000018756.1"/>
</dbReference>
<name>A0A8C6U4P5_9GOBI</name>
<dbReference type="PANTHER" id="PTHR46174">
    <property type="entry name" value="CXXC-TYPE ZINC FINGER PROTEIN 1"/>
    <property type="match status" value="1"/>
</dbReference>
<dbReference type="Proteomes" id="UP000694523">
    <property type="component" value="Unplaced"/>
</dbReference>
<sequence>MPGEAAADSPENPCPVRRSGRQAKRTDKLEEFLSTAKRTFRKSAPPSLEGCDPPSQTPTDAETASEASFDGNAEVKAESPERRTRSGARKPAQRKPQSGKKIRSRDEAVVKDEASSGNEESSKDEPTKTLDENKIEARAAKNTAPVKSSTPVNKVAALKENKTRTSTICKAQKEEVEESTSTSSSSSSDESDDGGYDPNALYCICRQKHNKRFMICCDRCEEWFHGDCVGTDRSKLPKETEHIGQASPIAVSAEEKATDDLGIKGRIEKASNPTGKKKIKIFQPKTEDSVAPKCIGPGCEKNAQTDSVYCGSDCILRHAAAAMKSITEPSQKDKAKPQKSKTKVIRDPLTFSLPCSSIKCNQGTKFCDEDYSPDSDEDDEESHAEEQPPHPSTASWSSDHNYIAVTPEKTPSISTVLNKKCMYLVKGLELMLTHLAFFPIHVTVSDSD</sequence>
<feature type="domain" description="Zinc finger PHD-type" evidence="7">
    <location>
        <begin position="202"/>
        <end position="243"/>
    </location>
</feature>
<feature type="compositionally biased region" description="Low complexity" evidence="6">
    <location>
        <begin position="179"/>
        <end position="188"/>
    </location>
</feature>
<feature type="compositionally biased region" description="Basic and acidic residues" evidence="6">
    <location>
        <begin position="104"/>
        <end position="139"/>
    </location>
</feature>
<dbReference type="GO" id="GO:0008270">
    <property type="term" value="F:zinc ion binding"/>
    <property type="evidence" value="ECO:0007669"/>
    <property type="project" value="UniProtKB-KW"/>
</dbReference>
<organism evidence="8 9">
    <name type="scientific">Neogobius melanostomus</name>
    <name type="common">round goby</name>
    <dbReference type="NCBI Taxonomy" id="47308"/>
    <lineage>
        <taxon>Eukaryota</taxon>
        <taxon>Metazoa</taxon>
        <taxon>Chordata</taxon>
        <taxon>Craniata</taxon>
        <taxon>Vertebrata</taxon>
        <taxon>Euteleostomi</taxon>
        <taxon>Actinopterygii</taxon>
        <taxon>Neopterygii</taxon>
        <taxon>Teleostei</taxon>
        <taxon>Neoteleostei</taxon>
        <taxon>Acanthomorphata</taxon>
        <taxon>Gobiaria</taxon>
        <taxon>Gobiiformes</taxon>
        <taxon>Gobioidei</taxon>
        <taxon>Gobiidae</taxon>
        <taxon>Benthophilinae</taxon>
        <taxon>Neogobiini</taxon>
        <taxon>Neogobius</taxon>
    </lineage>
</organism>
<keyword evidence="2" id="KW-0479">Metal-binding</keyword>